<dbReference type="SUPFAM" id="SSF69118">
    <property type="entry name" value="AhpD-like"/>
    <property type="match status" value="1"/>
</dbReference>
<accession>A0A6A6FU89</accession>
<dbReference type="EMBL" id="ML992663">
    <property type="protein sequence ID" value="KAF2216894.1"/>
    <property type="molecule type" value="Genomic_DNA"/>
</dbReference>
<evidence type="ECO:0000313" key="2">
    <source>
        <dbReference type="Proteomes" id="UP000799539"/>
    </source>
</evidence>
<dbReference type="Proteomes" id="UP000799539">
    <property type="component" value="Unassembled WGS sequence"/>
</dbReference>
<sequence length="221" mass="24529">MSFGTEKSDPASATDHVDPFRKTSLIPYVDAATAPPAIAEKLNVLPFRRNIFHLLGHSEGLFPHLMGVIGGCFNGQTRTVQLLDWQLIVLRTATTLKAKYEYDVNLPVAELYEMPQAKIEAMGCSAASVVDGEGPWSDRDRIILRLVDEQLVNYTNEERTIKDALEILSNAELVECLIILGTYALIARVIRALRIDDDQPIRPDGLMESLRKSVTPTVPRG</sequence>
<evidence type="ECO:0000313" key="1">
    <source>
        <dbReference type="EMBL" id="KAF2216894.1"/>
    </source>
</evidence>
<dbReference type="PANTHER" id="PTHR34846">
    <property type="entry name" value="4-CARBOXYMUCONOLACTONE DECARBOXYLASE FAMILY PROTEIN (AFU_ORTHOLOGUE AFUA_6G11590)"/>
    <property type="match status" value="1"/>
</dbReference>
<dbReference type="AlphaFoldDB" id="A0A6A6FU89"/>
<proteinExistence type="predicted"/>
<protein>
    <recommendedName>
        <fullName evidence="3">Carboxymuconolactone decarboxylase-like domain-containing protein</fullName>
    </recommendedName>
</protein>
<reference evidence="1" key="1">
    <citation type="journal article" date="2020" name="Stud. Mycol.">
        <title>101 Dothideomycetes genomes: a test case for predicting lifestyles and emergence of pathogens.</title>
        <authorList>
            <person name="Haridas S."/>
            <person name="Albert R."/>
            <person name="Binder M."/>
            <person name="Bloem J."/>
            <person name="Labutti K."/>
            <person name="Salamov A."/>
            <person name="Andreopoulos B."/>
            <person name="Baker S."/>
            <person name="Barry K."/>
            <person name="Bills G."/>
            <person name="Bluhm B."/>
            <person name="Cannon C."/>
            <person name="Castanera R."/>
            <person name="Culley D."/>
            <person name="Daum C."/>
            <person name="Ezra D."/>
            <person name="Gonzalez J."/>
            <person name="Henrissat B."/>
            <person name="Kuo A."/>
            <person name="Liang C."/>
            <person name="Lipzen A."/>
            <person name="Lutzoni F."/>
            <person name="Magnuson J."/>
            <person name="Mondo S."/>
            <person name="Nolan M."/>
            <person name="Ohm R."/>
            <person name="Pangilinan J."/>
            <person name="Park H.-J."/>
            <person name="Ramirez L."/>
            <person name="Alfaro M."/>
            <person name="Sun H."/>
            <person name="Tritt A."/>
            <person name="Yoshinaga Y."/>
            <person name="Zwiers L.-H."/>
            <person name="Turgeon B."/>
            <person name="Goodwin S."/>
            <person name="Spatafora J."/>
            <person name="Crous P."/>
            <person name="Grigoriev I."/>
        </authorList>
    </citation>
    <scope>NUCLEOTIDE SEQUENCE</scope>
    <source>
        <strain evidence="1">SCOH1-5</strain>
    </source>
</reference>
<organism evidence="1 2">
    <name type="scientific">Cercospora zeae-maydis SCOH1-5</name>
    <dbReference type="NCBI Taxonomy" id="717836"/>
    <lineage>
        <taxon>Eukaryota</taxon>
        <taxon>Fungi</taxon>
        <taxon>Dikarya</taxon>
        <taxon>Ascomycota</taxon>
        <taxon>Pezizomycotina</taxon>
        <taxon>Dothideomycetes</taxon>
        <taxon>Dothideomycetidae</taxon>
        <taxon>Mycosphaerellales</taxon>
        <taxon>Mycosphaerellaceae</taxon>
        <taxon>Cercospora</taxon>
    </lineage>
</organism>
<keyword evidence="2" id="KW-1185">Reference proteome</keyword>
<dbReference type="OrthoDB" id="2567457at2759"/>
<dbReference type="InterPro" id="IPR029032">
    <property type="entry name" value="AhpD-like"/>
</dbReference>
<dbReference type="PANTHER" id="PTHR34846:SF5">
    <property type="entry name" value="CARBOXYMUCONOLACTONE DECARBOXYLASE-LIKE DOMAIN-CONTAINING PROTEIN"/>
    <property type="match status" value="1"/>
</dbReference>
<dbReference type="Gene3D" id="1.20.1290.10">
    <property type="entry name" value="AhpD-like"/>
    <property type="match status" value="1"/>
</dbReference>
<evidence type="ECO:0008006" key="3">
    <source>
        <dbReference type="Google" id="ProtNLM"/>
    </source>
</evidence>
<gene>
    <name evidence="1" type="ORF">CERZMDRAFT_89725</name>
</gene>
<name>A0A6A6FU89_9PEZI</name>